<reference evidence="1 2" key="1">
    <citation type="submission" date="2016-05" db="EMBL/GenBank/DDBJ databases">
        <title>Single-cell genome of chain-forming Candidatus Thiomargarita nelsonii and comparison to other large sulfur-oxidizing bacteria.</title>
        <authorList>
            <person name="Winkel M."/>
            <person name="Salman V."/>
            <person name="Woyke T."/>
            <person name="Schulz-Vogt H."/>
            <person name="Richter M."/>
            <person name="Flood B."/>
            <person name="Bailey J."/>
            <person name="Amann R."/>
            <person name="Mussmann M."/>
        </authorList>
    </citation>
    <scope>NUCLEOTIDE SEQUENCE [LARGE SCALE GENOMIC DNA]</scope>
    <source>
        <strain evidence="1 2">THI036</strain>
    </source>
</reference>
<accession>A0A176S3H9</accession>
<proteinExistence type="predicted"/>
<dbReference type="EMBL" id="LUTY01000915">
    <property type="protein sequence ID" value="OAD22487.1"/>
    <property type="molecule type" value="Genomic_DNA"/>
</dbReference>
<name>A0A176S3H9_9GAMM</name>
<comment type="caution">
    <text evidence="1">The sequence shown here is derived from an EMBL/GenBank/DDBJ whole genome shotgun (WGS) entry which is preliminary data.</text>
</comment>
<dbReference type="AlphaFoldDB" id="A0A176S3H9"/>
<dbReference type="InterPro" id="IPR021799">
    <property type="entry name" value="PIN-like_prokaryotic"/>
</dbReference>
<protein>
    <submittedName>
        <fullName evidence="1">Nucleic acid-binding protein</fullName>
    </submittedName>
</protein>
<evidence type="ECO:0000313" key="2">
    <source>
        <dbReference type="Proteomes" id="UP000076962"/>
    </source>
</evidence>
<keyword evidence="2" id="KW-1185">Reference proteome</keyword>
<dbReference type="PANTHER" id="PTHR39550:SF1">
    <property type="entry name" value="SLL0658 PROTEIN"/>
    <property type="match status" value="1"/>
</dbReference>
<organism evidence="1 2">
    <name type="scientific">Candidatus Thiomargarita nelsonii</name>
    <dbReference type="NCBI Taxonomy" id="1003181"/>
    <lineage>
        <taxon>Bacteria</taxon>
        <taxon>Pseudomonadati</taxon>
        <taxon>Pseudomonadota</taxon>
        <taxon>Gammaproteobacteria</taxon>
        <taxon>Thiotrichales</taxon>
        <taxon>Thiotrichaceae</taxon>
        <taxon>Thiomargarita</taxon>
    </lineage>
</organism>
<dbReference type="Proteomes" id="UP000076962">
    <property type="component" value="Unassembled WGS sequence"/>
</dbReference>
<dbReference type="PANTHER" id="PTHR39550">
    <property type="entry name" value="SLL0658 PROTEIN"/>
    <property type="match status" value="1"/>
</dbReference>
<gene>
    <name evidence="1" type="ORF">THIOM_001705</name>
</gene>
<evidence type="ECO:0000313" key="1">
    <source>
        <dbReference type="EMBL" id="OAD22487.1"/>
    </source>
</evidence>
<sequence>MGTERLSVISDAGPLIHLVEIDSRNDLSMFENLHIPEAVWSETVGLGRIQSEEIVNLGNIQRHTLPQSESSQFIANHNLKEIHDGERECLYLCRQIEVATLLTDDLAVRKAAKSLNLIPVGSLGIIAKAYHQGLISVDAAEKHLLNLYDESTLFVTKAIVELAIKQLHQDAQNVESSSR</sequence>
<dbReference type="Pfam" id="PF11848">
    <property type="entry name" value="DUF3368"/>
    <property type="match status" value="1"/>
</dbReference>